<organism evidence="1">
    <name type="scientific">hydrothermal vent metagenome</name>
    <dbReference type="NCBI Taxonomy" id="652676"/>
    <lineage>
        <taxon>unclassified sequences</taxon>
        <taxon>metagenomes</taxon>
        <taxon>ecological metagenomes</taxon>
    </lineage>
</organism>
<dbReference type="Gene3D" id="1.10.10.10">
    <property type="entry name" value="Winged helix-like DNA-binding domain superfamily/Winged helix DNA-binding domain"/>
    <property type="match status" value="1"/>
</dbReference>
<name>A0A3B0X5X4_9ZZZZ</name>
<evidence type="ECO:0000313" key="1">
    <source>
        <dbReference type="EMBL" id="VAW63131.1"/>
    </source>
</evidence>
<dbReference type="AlphaFoldDB" id="A0A3B0X5X4"/>
<accession>A0A3B0X5X4</accession>
<reference evidence="1" key="1">
    <citation type="submission" date="2018-06" db="EMBL/GenBank/DDBJ databases">
        <authorList>
            <person name="Zhirakovskaya E."/>
        </authorList>
    </citation>
    <scope>NUCLEOTIDE SEQUENCE</scope>
</reference>
<dbReference type="InterPro" id="IPR036388">
    <property type="entry name" value="WH-like_DNA-bd_sf"/>
</dbReference>
<dbReference type="InterPro" id="IPR036390">
    <property type="entry name" value="WH_DNA-bd_sf"/>
</dbReference>
<proteinExistence type="predicted"/>
<sequence length="227" mass="25451">MHQTDQILNNALNAFKQTTGIPADVIAEEVPMPAGYADAEIRLGDMQPLIAEVKKTLRPTNLGAVLAHMKRFNRPGILITEYMTPQMAEKLKEMDIPFLDVAGNAYLKAANTFVYITGRKQPKELTTQGQNRAFRAAGLKVIFTLLTLKGQLKAPTREIAYNAGVANGTVGNVLKDLERLGFVYRSKTKGIVIENRGKMIDNWVEAYPRELRPQLKAQRFQILHTDW</sequence>
<protein>
    <recommendedName>
        <fullName evidence="2">HTH crp-type domain-containing protein</fullName>
    </recommendedName>
</protein>
<dbReference type="EMBL" id="UOFI01000037">
    <property type="protein sequence ID" value="VAW63131.1"/>
    <property type="molecule type" value="Genomic_DNA"/>
</dbReference>
<gene>
    <name evidence="1" type="ORF">MNBD_GAMMA09-3222</name>
</gene>
<dbReference type="SUPFAM" id="SSF46785">
    <property type="entry name" value="Winged helix' DNA-binding domain"/>
    <property type="match status" value="1"/>
</dbReference>
<feature type="non-terminal residue" evidence="1">
    <location>
        <position position="227"/>
    </location>
</feature>
<evidence type="ECO:0008006" key="2">
    <source>
        <dbReference type="Google" id="ProtNLM"/>
    </source>
</evidence>